<evidence type="ECO:0000313" key="3">
    <source>
        <dbReference type="Proteomes" id="UP000179797"/>
    </source>
</evidence>
<name>A0A1S1YSF1_FLAPC</name>
<sequence length="103" mass="12018">MKAWKISFWITVTILIVSNIFWIYQVIDTAVGHGYYQVSCEEYKVDSDILNSTLNGFEKIDDLIAFLKKHEIEYNTIYKVDNENYILIGSIEIQFLDNGEVVN</sequence>
<proteinExistence type="predicted"/>
<evidence type="ECO:0000313" key="2">
    <source>
        <dbReference type="EMBL" id="OHX63962.1"/>
    </source>
</evidence>
<dbReference type="RefSeq" id="WP_044217933.1">
    <property type="nucleotide sequence ID" value="NZ_JRYR02000002.1"/>
</dbReference>
<organism evidence="2 3">
    <name type="scientific">Flammeovirga pacifica</name>
    <dbReference type="NCBI Taxonomy" id="915059"/>
    <lineage>
        <taxon>Bacteria</taxon>
        <taxon>Pseudomonadati</taxon>
        <taxon>Bacteroidota</taxon>
        <taxon>Cytophagia</taxon>
        <taxon>Cytophagales</taxon>
        <taxon>Flammeovirgaceae</taxon>
        <taxon>Flammeovirga</taxon>
    </lineage>
</organism>
<dbReference type="OrthoDB" id="7064562at2"/>
<dbReference type="EMBL" id="JRYR02000002">
    <property type="protein sequence ID" value="OHX63962.1"/>
    <property type="molecule type" value="Genomic_DNA"/>
</dbReference>
<dbReference type="AlphaFoldDB" id="A0A1S1YSF1"/>
<gene>
    <name evidence="2" type="ORF">NH26_20340</name>
</gene>
<evidence type="ECO:0000256" key="1">
    <source>
        <dbReference type="SAM" id="Phobius"/>
    </source>
</evidence>
<keyword evidence="3" id="KW-1185">Reference proteome</keyword>
<keyword evidence="1" id="KW-0812">Transmembrane</keyword>
<dbReference type="Proteomes" id="UP000179797">
    <property type="component" value="Unassembled WGS sequence"/>
</dbReference>
<keyword evidence="1" id="KW-0472">Membrane</keyword>
<keyword evidence="1" id="KW-1133">Transmembrane helix</keyword>
<reference evidence="2 3" key="1">
    <citation type="journal article" date="2012" name="Int. J. Syst. Evol. Microbiol.">
        <title>Flammeovirga pacifica sp. nov., isolated from deep-sea sediment.</title>
        <authorList>
            <person name="Xu H."/>
            <person name="Fu Y."/>
            <person name="Yang N."/>
            <person name="Ding Z."/>
            <person name="Lai Q."/>
            <person name="Zeng R."/>
        </authorList>
    </citation>
    <scope>NUCLEOTIDE SEQUENCE [LARGE SCALE GENOMIC DNA]</scope>
    <source>
        <strain evidence="3">DSM 24597 / LMG 26175 / WPAGA1</strain>
    </source>
</reference>
<feature type="transmembrane region" description="Helical" evidence="1">
    <location>
        <begin position="6"/>
        <end position="27"/>
    </location>
</feature>
<accession>A0A1S1YSF1</accession>
<protein>
    <submittedName>
        <fullName evidence="2">Uncharacterized protein</fullName>
    </submittedName>
</protein>
<comment type="caution">
    <text evidence="2">The sequence shown here is derived from an EMBL/GenBank/DDBJ whole genome shotgun (WGS) entry which is preliminary data.</text>
</comment>